<dbReference type="EMBL" id="PNBA02000006">
    <property type="protein sequence ID" value="KAG6420734.1"/>
    <property type="molecule type" value="Genomic_DNA"/>
</dbReference>
<accession>A0A8X8ZYR4</accession>
<sequence>MQMKLVPGNSAGILSSCRLKEQDTIDEIDFEFLGNSTTNVFAGGKGDKEQQFRLWFDPTSSFHTYSNASLIELNVQIYGGTTFRSECDEAIGTPFPKTQAMRVYCSLWNADDWGRVKADWSDFNINSAVGDSANNAGRRRTLTPKAETGS</sequence>
<dbReference type="Gene3D" id="2.60.120.200">
    <property type="match status" value="1"/>
</dbReference>
<gene>
    <name evidence="4" type="ORF">SASPL_117272</name>
</gene>
<dbReference type="InterPro" id="IPR013320">
    <property type="entry name" value="ConA-like_dom_sf"/>
</dbReference>
<dbReference type="Proteomes" id="UP000298416">
    <property type="component" value="Unassembled WGS sequence"/>
</dbReference>
<evidence type="ECO:0000256" key="2">
    <source>
        <dbReference type="ARBA" id="ARBA00023295"/>
    </source>
</evidence>
<proteinExistence type="predicted"/>
<name>A0A8X8ZYR4_SALSN</name>
<evidence type="ECO:0000259" key="3">
    <source>
        <dbReference type="PROSITE" id="PS51762"/>
    </source>
</evidence>
<feature type="domain" description="GH16" evidence="3">
    <location>
        <begin position="1"/>
        <end position="141"/>
    </location>
</feature>
<dbReference type="PROSITE" id="PS51762">
    <property type="entry name" value="GH16_2"/>
    <property type="match status" value="1"/>
</dbReference>
<dbReference type="Pfam" id="PF00722">
    <property type="entry name" value="Glyco_hydro_16"/>
    <property type="match status" value="1"/>
</dbReference>
<keyword evidence="5" id="KW-1185">Reference proteome</keyword>
<dbReference type="GO" id="GO:0005975">
    <property type="term" value="P:carbohydrate metabolic process"/>
    <property type="evidence" value="ECO:0007669"/>
    <property type="project" value="InterPro"/>
</dbReference>
<dbReference type="InterPro" id="IPR000757">
    <property type="entry name" value="Beta-glucanase-like"/>
</dbReference>
<comment type="caution">
    <text evidence="4">The sequence shown here is derived from an EMBL/GenBank/DDBJ whole genome shotgun (WGS) entry which is preliminary data.</text>
</comment>
<dbReference type="SUPFAM" id="SSF49899">
    <property type="entry name" value="Concanavalin A-like lectins/glucanases"/>
    <property type="match status" value="1"/>
</dbReference>
<evidence type="ECO:0000313" key="4">
    <source>
        <dbReference type="EMBL" id="KAG6420734.1"/>
    </source>
</evidence>
<dbReference type="AlphaFoldDB" id="A0A8X8ZYR4"/>
<dbReference type="PROSITE" id="PS51257">
    <property type="entry name" value="PROKAR_LIPOPROTEIN"/>
    <property type="match status" value="1"/>
</dbReference>
<dbReference type="PANTHER" id="PTHR31062">
    <property type="entry name" value="XYLOGLUCAN ENDOTRANSGLUCOSYLASE/HYDROLASE PROTEIN 8-RELATED"/>
    <property type="match status" value="1"/>
</dbReference>
<keyword evidence="1" id="KW-0378">Hydrolase</keyword>
<evidence type="ECO:0000313" key="5">
    <source>
        <dbReference type="Proteomes" id="UP000298416"/>
    </source>
</evidence>
<reference evidence="4" key="1">
    <citation type="submission" date="2018-01" db="EMBL/GenBank/DDBJ databases">
        <authorList>
            <person name="Mao J.F."/>
        </authorList>
    </citation>
    <scope>NUCLEOTIDE SEQUENCE</scope>
    <source>
        <strain evidence="4">Huo1</strain>
        <tissue evidence="4">Leaf</tissue>
    </source>
</reference>
<dbReference type="GO" id="GO:0004553">
    <property type="term" value="F:hydrolase activity, hydrolyzing O-glycosyl compounds"/>
    <property type="evidence" value="ECO:0007669"/>
    <property type="project" value="InterPro"/>
</dbReference>
<keyword evidence="2" id="KW-0326">Glycosidase</keyword>
<evidence type="ECO:0000256" key="1">
    <source>
        <dbReference type="ARBA" id="ARBA00022801"/>
    </source>
</evidence>
<organism evidence="4">
    <name type="scientific">Salvia splendens</name>
    <name type="common">Scarlet sage</name>
    <dbReference type="NCBI Taxonomy" id="180675"/>
    <lineage>
        <taxon>Eukaryota</taxon>
        <taxon>Viridiplantae</taxon>
        <taxon>Streptophyta</taxon>
        <taxon>Embryophyta</taxon>
        <taxon>Tracheophyta</taxon>
        <taxon>Spermatophyta</taxon>
        <taxon>Magnoliopsida</taxon>
        <taxon>eudicotyledons</taxon>
        <taxon>Gunneridae</taxon>
        <taxon>Pentapetalae</taxon>
        <taxon>asterids</taxon>
        <taxon>lamiids</taxon>
        <taxon>Lamiales</taxon>
        <taxon>Lamiaceae</taxon>
        <taxon>Nepetoideae</taxon>
        <taxon>Mentheae</taxon>
        <taxon>Salviinae</taxon>
        <taxon>Salvia</taxon>
        <taxon>Salvia subgen. Calosphace</taxon>
        <taxon>core Calosphace</taxon>
    </lineage>
</organism>
<protein>
    <recommendedName>
        <fullName evidence="3">GH16 domain-containing protein</fullName>
    </recommendedName>
</protein>
<dbReference type="PROSITE" id="PS01034">
    <property type="entry name" value="GH16_1"/>
    <property type="match status" value="1"/>
</dbReference>
<reference evidence="4" key="2">
    <citation type="submission" date="2020-08" db="EMBL/GenBank/DDBJ databases">
        <title>Plant Genome Project.</title>
        <authorList>
            <person name="Zhang R.-G."/>
        </authorList>
    </citation>
    <scope>NUCLEOTIDE SEQUENCE</scope>
    <source>
        <strain evidence="4">Huo1</strain>
        <tissue evidence="4">Leaf</tissue>
    </source>
</reference>
<dbReference type="InterPro" id="IPR044791">
    <property type="entry name" value="Beta-glucanase/XTH"/>
</dbReference>
<dbReference type="InterPro" id="IPR008263">
    <property type="entry name" value="GH16_AS"/>
</dbReference>